<dbReference type="Pfam" id="PF06742">
    <property type="entry name" value="DUF1214"/>
    <property type="match status" value="1"/>
</dbReference>
<keyword evidence="1" id="KW-0732">Signal</keyword>
<evidence type="ECO:0000313" key="5">
    <source>
        <dbReference type="Proteomes" id="UP001156873"/>
    </source>
</evidence>
<dbReference type="RefSeq" id="WP_280578784.1">
    <property type="nucleotide sequence ID" value="NZ_JARXRO010000016.1"/>
</dbReference>
<dbReference type="Proteomes" id="UP001156873">
    <property type="component" value="Unassembled WGS sequence"/>
</dbReference>
<dbReference type="Gene3D" id="2.60.120.600">
    <property type="entry name" value="Domain of unknown function DUF1214, C-terminal domain"/>
    <property type="match status" value="1"/>
</dbReference>
<sequence>MRRIGRLSLWSAFHVLASTGLVLTLSACETTPNSMARNGAGMEAVEPTPAELRAIVKEAYIYGFPMVDSYRIQYSYFVDRASPEYKGEWNEVHNVARVFTPQDKAIQTPNSDTPYSFLGADLRAEPLVISVPAIPDRYYSLQFIDMYTHNFAYVGSRATGSAAGDYLLAGPSWQGTVPEGIKSVIRAETNLAFVLYRTQLFGTDDVENVEKIQANYKAQPLSRFTEAPPPQASADEFIQPLSAEAQKTSPEFFGILNWLLQFTPTHPSEKALMSRFAKAGIGAGKGFDVAAFSPAQRQAVQEGMADAWKAFAQYKAEVIDTGKKGSADGFGTREYLHNDYLMRMASAALGIYGNSKEEANYPAYFTDSEGKPLEGALSRYTLRFEPGRLPPVNSFWSLTMYELPASLLTENPINRYLINSPMEPDLVRDADGGITLYIQHESPGDRKEANWLPAPKGPFFMIMREYWPKPEALDGTWKAPPAVRTAQ</sequence>
<dbReference type="InterPro" id="IPR010621">
    <property type="entry name" value="DUF1214"/>
</dbReference>
<dbReference type="EMBL" id="JARXRO010000016">
    <property type="protein sequence ID" value="MDH5834412.1"/>
    <property type="molecule type" value="Genomic_DNA"/>
</dbReference>
<dbReference type="Pfam" id="PF06863">
    <property type="entry name" value="DUF1254"/>
    <property type="match status" value="1"/>
</dbReference>
<keyword evidence="5" id="KW-1185">Reference proteome</keyword>
<dbReference type="PROSITE" id="PS51257">
    <property type="entry name" value="PROKAR_LIPOPROTEIN"/>
    <property type="match status" value="1"/>
</dbReference>
<feature type="domain" description="DUF1254" evidence="3">
    <location>
        <begin position="90"/>
        <end position="220"/>
    </location>
</feature>
<dbReference type="PANTHER" id="PTHR36509:SF2">
    <property type="entry name" value="BLL3101 PROTEIN"/>
    <property type="match status" value="1"/>
</dbReference>
<comment type="caution">
    <text evidence="4">The sequence shown here is derived from an EMBL/GenBank/DDBJ whole genome shotgun (WGS) entry which is preliminary data.</text>
</comment>
<evidence type="ECO:0000313" key="4">
    <source>
        <dbReference type="EMBL" id="MDH5834412.1"/>
    </source>
</evidence>
<dbReference type="InterPro" id="IPR010679">
    <property type="entry name" value="DUF1254"/>
</dbReference>
<feature type="domain" description="DUF1214" evidence="2">
    <location>
        <begin position="358"/>
        <end position="469"/>
    </location>
</feature>
<dbReference type="PANTHER" id="PTHR36509">
    <property type="entry name" value="BLL3101 PROTEIN"/>
    <property type="match status" value="1"/>
</dbReference>
<feature type="chain" id="PRO_5047020213" evidence="1">
    <location>
        <begin position="28"/>
        <end position="487"/>
    </location>
</feature>
<dbReference type="InterPro" id="IPR037050">
    <property type="entry name" value="DUF1254_sf"/>
</dbReference>
<organism evidence="4 5">
    <name type="scientific">Luteimonas kalidii</name>
    <dbReference type="NCBI Taxonomy" id="3042025"/>
    <lineage>
        <taxon>Bacteria</taxon>
        <taxon>Pseudomonadati</taxon>
        <taxon>Pseudomonadota</taxon>
        <taxon>Gammaproteobacteria</taxon>
        <taxon>Lysobacterales</taxon>
        <taxon>Lysobacteraceae</taxon>
        <taxon>Luteimonas</taxon>
    </lineage>
</organism>
<evidence type="ECO:0000259" key="2">
    <source>
        <dbReference type="Pfam" id="PF06742"/>
    </source>
</evidence>
<proteinExistence type="predicted"/>
<reference evidence="4 5" key="1">
    <citation type="submission" date="2023-04" db="EMBL/GenBank/DDBJ databases">
        <title>Luteimonas sp. M1R5S59.</title>
        <authorList>
            <person name="Sun J.-Q."/>
        </authorList>
    </citation>
    <scope>NUCLEOTIDE SEQUENCE [LARGE SCALE GENOMIC DNA]</scope>
    <source>
        <strain evidence="4 5">M1R5S59</strain>
    </source>
</reference>
<protein>
    <submittedName>
        <fullName evidence="4">DUF1254 domain-containing protein</fullName>
    </submittedName>
</protein>
<evidence type="ECO:0000256" key="1">
    <source>
        <dbReference type="SAM" id="SignalP"/>
    </source>
</evidence>
<gene>
    <name evidence="4" type="ORF">QFW81_10810</name>
</gene>
<dbReference type="Gene3D" id="2.60.40.1610">
    <property type="entry name" value="Domain of unknown function DUF1254"/>
    <property type="match status" value="1"/>
</dbReference>
<name>A0ABT6JUP4_9GAMM</name>
<evidence type="ECO:0000259" key="3">
    <source>
        <dbReference type="Pfam" id="PF06863"/>
    </source>
</evidence>
<dbReference type="InterPro" id="IPR037049">
    <property type="entry name" value="DUF1214_C_sf"/>
</dbReference>
<feature type="signal peptide" evidence="1">
    <location>
        <begin position="1"/>
        <end position="27"/>
    </location>
</feature>
<dbReference type="SUPFAM" id="SSF160935">
    <property type="entry name" value="VPA0735-like"/>
    <property type="match status" value="1"/>
</dbReference>
<accession>A0ABT6JUP4</accession>